<accession>A0ABV2FJA2</accession>
<keyword evidence="2" id="KW-0238">DNA-binding</keyword>
<dbReference type="SUPFAM" id="SSF46689">
    <property type="entry name" value="Homeodomain-like"/>
    <property type="match status" value="1"/>
</dbReference>
<dbReference type="Pfam" id="PF01380">
    <property type="entry name" value="SIS"/>
    <property type="match status" value="1"/>
</dbReference>
<dbReference type="Pfam" id="PF01418">
    <property type="entry name" value="HTH_6"/>
    <property type="match status" value="1"/>
</dbReference>
<dbReference type="CDD" id="cd05013">
    <property type="entry name" value="SIS_RpiR"/>
    <property type="match status" value="1"/>
</dbReference>
<dbReference type="EMBL" id="JBEPLO010000020">
    <property type="protein sequence ID" value="MET3558645.1"/>
    <property type="molecule type" value="Genomic_DNA"/>
</dbReference>
<feature type="domain" description="HTH rpiR-type" evidence="5">
    <location>
        <begin position="2"/>
        <end position="78"/>
    </location>
</feature>
<evidence type="ECO:0000259" key="5">
    <source>
        <dbReference type="PROSITE" id="PS51071"/>
    </source>
</evidence>
<gene>
    <name evidence="7" type="ORF">ABID29_001771</name>
</gene>
<dbReference type="RefSeq" id="WP_354365775.1">
    <property type="nucleotide sequence ID" value="NZ_JBEPLO010000020.1"/>
</dbReference>
<dbReference type="Gene3D" id="1.10.10.10">
    <property type="entry name" value="Winged helix-like DNA-binding domain superfamily/Winged helix DNA-binding domain"/>
    <property type="match status" value="1"/>
</dbReference>
<dbReference type="InterPro" id="IPR001387">
    <property type="entry name" value="Cro/C1-type_HTH"/>
</dbReference>
<name>A0ABV2FJA2_9STRE</name>
<dbReference type="InterPro" id="IPR047640">
    <property type="entry name" value="RpiR-like"/>
</dbReference>
<dbReference type="PANTHER" id="PTHR30514:SF1">
    <property type="entry name" value="HTH-TYPE TRANSCRIPTIONAL REGULATOR HEXR-RELATED"/>
    <property type="match status" value="1"/>
</dbReference>
<dbReference type="InterPro" id="IPR035472">
    <property type="entry name" value="RpiR-like_SIS"/>
</dbReference>
<dbReference type="InterPro" id="IPR036388">
    <property type="entry name" value="WH-like_DNA-bd_sf"/>
</dbReference>
<feature type="domain" description="SIS" evidence="6">
    <location>
        <begin position="108"/>
        <end position="265"/>
    </location>
</feature>
<keyword evidence="1" id="KW-0805">Transcription regulation</keyword>
<evidence type="ECO:0000259" key="4">
    <source>
        <dbReference type="PROSITE" id="PS50943"/>
    </source>
</evidence>
<evidence type="ECO:0000256" key="2">
    <source>
        <dbReference type="ARBA" id="ARBA00023125"/>
    </source>
</evidence>
<keyword evidence="3" id="KW-0804">Transcription</keyword>
<dbReference type="SUPFAM" id="SSF53697">
    <property type="entry name" value="SIS domain"/>
    <property type="match status" value="1"/>
</dbReference>
<dbReference type="InterPro" id="IPR009057">
    <property type="entry name" value="Homeodomain-like_sf"/>
</dbReference>
<dbReference type="CDD" id="cd00093">
    <property type="entry name" value="HTH_XRE"/>
    <property type="match status" value="1"/>
</dbReference>
<dbReference type="PANTHER" id="PTHR30514">
    <property type="entry name" value="GLUCOKINASE"/>
    <property type="match status" value="1"/>
</dbReference>
<protein>
    <submittedName>
        <fullName evidence="7">RpiR family glv operon transcriptional regulator</fullName>
    </submittedName>
</protein>
<dbReference type="PROSITE" id="PS51071">
    <property type="entry name" value="HTH_RPIR"/>
    <property type="match status" value="1"/>
</dbReference>
<reference evidence="7 8" key="1">
    <citation type="submission" date="2024-06" db="EMBL/GenBank/DDBJ databases">
        <title>Genomic Encyclopedia of Type Strains, Phase IV (KMG-IV): sequencing the most valuable type-strain genomes for metagenomic binning, comparative biology and taxonomic classification.</title>
        <authorList>
            <person name="Goeker M."/>
        </authorList>
    </citation>
    <scope>NUCLEOTIDE SEQUENCE [LARGE SCALE GENOMIC DNA]</scope>
    <source>
        <strain evidence="7 8">DSM 28303</strain>
    </source>
</reference>
<dbReference type="Gene3D" id="3.40.50.10490">
    <property type="entry name" value="Glucose-6-phosphate isomerase like protein, domain 1"/>
    <property type="match status" value="1"/>
</dbReference>
<dbReference type="Proteomes" id="UP001549122">
    <property type="component" value="Unassembled WGS sequence"/>
</dbReference>
<dbReference type="PROSITE" id="PS51464">
    <property type="entry name" value="SIS"/>
    <property type="match status" value="1"/>
</dbReference>
<evidence type="ECO:0000256" key="3">
    <source>
        <dbReference type="ARBA" id="ARBA00023163"/>
    </source>
</evidence>
<keyword evidence="8" id="KW-1185">Reference proteome</keyword>
<evidence type="ECO:0000259" key="6">
    <source>
        <dbReference type="PROSITE" id="PS51464"/>
    </source>
</evidence>
<comment type="caution">
    <text evidence="7">The sequence shown here is derived from an EMBL/GenBank/DDBJ whole genome shotgun (WGS) entry which is preliminary data.</text>
</comment>
<sequence>MIDLDTAVLNAYAKLNETDLLIWDYITKNRNQVGKLTITELAEATNVSRTTISRFVRKIDLSSFSEFKVLLNMSREHIAPQSKEVFRQACDSLAFYINKQRDKDFSKICQMIFDADRVFVYGSGDVQQSVAKQLKRLFLSAEEVVYDFAGTTFDCATYQVLKPEDVVIMISLSGSSDKVLDIARRLKMNGVQLISLTEFKNNPLAELSDDNLYIDTTNLSFLTHHPNYKMTMPYYLLVELLFIQYAMYKNHRLISTVTGQDKDEKSSHLM</sequence>
<evidence type="ECO:0000313" key="8">
    <source>
        <dbReference type="Proteomes" id="UP001549122"/>
    </source>
</evidence>
<evidence type="ECO:0000313" key="7">
    <source>
        <dbReference type="EMBL" id="MET3558645.1"/>
    </source>
</evidence>
<dbReference type="InterPro" id="IPR000281">
    <property type="entry name" value="HTH_RpiR"/>
</dbReference>
<dbReference type="InterPro" id="IPR046348">
    <property type="entry name" value="SIS_dom_sf"/>
</dbReference>
<evidence type="ECO:0000256" key="1">
    <source>
        <dbReference type="ARBA" id="ARBA00023015"/>
    </source>
</evidence>
<dbReference type="InterPro" id="IPR001347">
    <property type="entry name" value="SIS_dom"/>
</dbReference>
<feature type="domain" description="HTH cro/C1-type" evidence="4">
    <location>
        <begin position="35"/>
        <end position="54"/>
    </location>
</feature>
<proteinExistence type="predicted"/>
<dbReference type="PROSITE" id="PS50943">
    <property type="entry name" value="HTH_CROC1"/>
    <property type="match status" value="1"/>
</dbReference>
<organism evidence="7 8">
    <name type="scientific">Streptococcus rupicaprae</name>
    <dbReference type="NCBI Taxonomy" id="759619"/>
    <lineage>
        <taxon>Bacteria</taxon>
        <taxon>Bacillati</taxon>
        <taxon>Bacillota</taxon>
        <taxon>Bacilli</taxon>
        <taxon>Lactobacillales</taxon>
        <taxon>Streptococcaceae</taxon>
        <taxon>Streptococcus</taxon>
    </lineage>
</organism>